<organism evidence="1 2">
    <name type="scientific">Candidatus Roizmanbacteria bacterium CG17_big_fil_post_rev_8_21_14_2_50_39_7</name>
    <dbReference type="NCBI Taxonomy" id="1974858"/>
    <lineage>
        <taxon>Bacteria</taxon>
        <taxon>Candidatus Roizmaniibacteriota</taxon>
    </lineage>
</organism>
<evidence type="ECO:0000313" key="2">
    <source>
        <dbReference type="Proteomes" id="UP000228762"/>
    </source>
</evidence>
<reference evidence="2" key="1">
    <citation type="submission" date="2017-09" db="EMBL/GenBank/DDBJ databases">
        <title>Depth-based differentiation of microbial function through sediment-hosted aquifers and enrichment of novel symbionts in the deep terrestrial subsurface.</title>
        <authorList>
            <person name="Probst A.J."/>
            <person name="Ladd B."/>
            <person name="Jarett J.K."/>
            <person name="Geller-Mcgrath D.E."/>
            <person name="Sieber C.M.K."/>
            <person name="Emerson J.B."/>
            <person name="Anantharaman K."/>
            <person name="Thomas B.C."/>
            <person name="Malmstrom R."/>
            <person name="Stieglmeier M."/>
            <person name="Klingl A."/>
            <person name="Woyke T."/>
            <person name="Ryan C.M."/>
            <person name="Banfield J.F."/>
        </authorList>
    </citation>
    <scope>NUCLEOTIDE SEQUENCE [LARGE SCALE GENOMIC DNA]</scope>
</reference>
<sequence length="209" mass="22704">MPTPKTVTVMYKVVISGKTQIVQPPFFIPYLFKAVPAATEPKLSIKDIRVGSSITITSQVDLRTLEGILFEATMINLPQQINILNGKIVRINADILTMKAFPPPTMDAFANPAAMDQPQNAPKEKEYTITLTSDTEISRYGYDTTIALGGAPSAPKTEKLTLSELKKDMQITVYTDADVTEGIKFNALRIEPMMTAAAPVASTSALPTP</sequence>
<proteinExistence type="predicted"/>
<comment type="caution">
    <text evidence="1">The sequence shown here is derived from an EMBL/GenBank/DDBJ whole genome shotgun (WGS) entry which is preliminary data.</text>
</comment>
<dbReference type="EMBL" id="PFEV01000073">
    <property type="protein sequence ID" value="PIV71084.1"/>
    <property type="molecule type" value="Genomic_DNA"/>
</dbReference>
<protein>
    <submittedName>
        <fullName evidence="1">Uncharacterized protein</fullName>
    </submittedName>
</protein>
<accession>A0A2M7EKH3</accession>
<name>A0A2M7EKH3_9BACT</name>
<evidence type="ECO:0000313" key="1">
    <source>
        <dbReference type="EMBL" id="PIV71084.1"/>
    </source>
</evidence>
<dbReference type="Proteomes" id="UP000228762">
    <property type="component" value="Unassembled WGS sequence"/>
</dbReference>
<gene>
    <name evidence="1" type="ORF">COW57_01540</name>
</gene>
<dbReference type="AlphaFoldDB" id="A0A2M7EKH3"/>